<organism evidence="1">
    <name type="scientific">gamma proteobacterium D250</name>
    <dbReference type="NCBI Taxonomy" id="649546"/>
    <lineage>
        <taxon>Bacteria</taxon>
        <taxon>Pseudomonadati</taxon>
        <taxon>Pseudomonadota</taxon>
        <taxon>Gammaproteobacteria</taxon>
    </lineage>
</organism>
<accession>M4HXC8</accession>
<sequence length="264" mass="29797">MIVHGEHIMKTFATLTAAIAITSIVPAQAEQTFELPKFSQCSAAASASNTNDREVYRIFSDFYYEIEDPREYAITAVQNWATSYAEDCMDETTQISLDMVQCDTFIPGAAICRVESDEGDYVIVKDYVDSTNVVLSQHDQQTWPEVYASKDQETLWMARPELCYSELLEGGGDSQAYYLDAYNYRYFGDYRYVLAKSSRDLVQTLESQNSQCEYDTSGIEAYKMQCSETSQGTQVCASGSTGAGYFVFVSDDNHGMHVIFNRWD</sequence>
<evidence type="ECO:0000313" key="1">
    <source>
        <dbReference type="EMBL" id="AFT64173.1"/>
    </source>
</evidence>
<dbReference type="EMBL" id="JX523957">
    <property type="protein sequence ID" value="AFT64173.1"/>
    <property type="molecule type" value="Genomic_DNA"/>
</dbReference>
<name>M4HXC8_9GAMM</name>
<reference evidence="1" key="1">
    <citation type="journal article" date="2013" name="Mar. Drugs">
        <title>Assessing the effectiveness of functional genetic screens for the identification of bioactive metabolites.</title>
        <authorList>
            <person name="Penesyan A."/>
            <person name="Ballestriero F."/>
            <person name="Daim M."/>
            <person name="Kjelleberg S."/>
            <person name="Thomas T."/>
            <person name="Egan S."/>
        </authorList>
    </citation>
    <scope>NUCLEOTIDE SEQUENCE</scope>
    <source>
        <strain evidence="1">D250</strain>
    </source>
</reference>
<dbReference type="EMBL" id="JX523954">
    <property type="protein sequence ID" value="AFT64092.1"/>
    <property type="molecule type" value="Genomic_DNA"/>
</dbReference>
<protein>
    <submittedName>
        <fullName evidence="1">Uncharacterized protein</fullName>
    </submittedName>
</protein>
<dbReference type="AlphaFoldDB" id="M4HXC8"/>
<proteinExistence type="predicted"/>